<dbReference type="Proteomes" id="UP000287798">
    <property type="component" value="Unassembled WGS sequence"/>
</dbReference>
<comment type="caution">
    <text evidence="7">The sequence shown here is derived from an EMBL/GenBank/DDBJ whole genome shotgun (WGS) entry which is preliminary data.</text>
</comment>
<accession>A0A426QK99</accession>
<dbReference type="InterPro" id="IPR050903">
    <property type="entry name" value="Bact_Chemotaxis_MeTrfase"/>
</dbReference>
<dbReference type="EC" id="2.1.1.80" evidence="2"/>
<feature type="domain" description="CheR-type methyltransferase" evidence="6">
    <location>
        <begin position="12"/>
        <end position="291"/>
    </location>
</feature>
<dbReference type="Gene3D" id="3.40.50.150">
    <property type="entry name" value="Vaccinia Virus protein VP39"/>
    <property type="match status" value="1"/>
</dbReference>
<dbReference type="GO" id="GO:0032259">
    <property type="term" value="P:methylation"/>
    <property type="evidence" value="ECO:0007669"/>
    <property type="project" value="UniProtKB-KW"/>
</dbReference>
<keyword evidence="3 7" id="KW-0489">Methyltransferase</keyword>
<dbReference type="SUPFAM" id="SSF53335">
    <property type="entry name" value="S-adenosyl-L-methionine-dependent methyltransferases"/>
    <property type="match status" value="1"/>
</dbReference>
<evidence type="ECO:0000313" key="8">
    <source>
        <dbReference type="Proteomes" id="UP000287798"/>
    </source>
</evidence>
<evidence type="ECO:0000256" key="3">
    <source>
        <dbReference type="ARBA" id="ARBA00022603"/>
    </source>
</evidence>
<dbReference type="Pfam" id="PF03705">
    <property type="entry name" value="CheR_N"/>
    <property type="match status" value="1"/>
</dbReference>
<name>A0A426QK99_9GAMM</name>
<dbReference type="GO" id="GO:0008983">
    <property type="term" value="F:protein-glutamate O-methyltransferase activity"/>
    <property type="evidence" value="ECO:0007669"/>
    <property type="project" value="UniProtKB-EC"/>
</dbReference>
<organism evidence="7 8">
    <name type="scientific">Thiohalobacter thiocyanaticus</name>
    <dbReference type="NCBI Taxonomy" id="585455"/>
    <lineage>
        <taxon>Bacteria</taxon>
        <taxon>Pseudomonadati</taxon>
        <taxon>Pseudomonadota</taxon>
        <taxon>Gammaproteobacteria</taxon>
        <taxon>Thiohalobacterales</taxon>
        <taxon>Thiohalobacteraceae</taxon>
        <taxon>Thiohalobacter</taxon>
    </lineage>
</organism>
<evidence type="ECO:0000313" key="7">
    <source>
        <dbReference type="EMBL" id="RRQ22204.1"/>
    </source>
</evidence>
<sequence>MTLQMANRKLPSRTGLPELSDAQFGQWRELLETRMGISLSEQRKPLFVSGLRARMREIGCEDYQAYYQRLRAPHSMPEWAILIDRLTVHETRFFRDPDALDLVERVLLPGFAGPGGRSLQAWSLGCASGEEAYTLAMLLDRALTTGPDTVPRFGITATDISRPALDTARQGEYAQRRLAGIPQEYRQTYCETLSPQRFRISERLRRRICFSPLNLSELERFPLDGFDLIYCQNVLIYFDRGERHGLLDRLAGRLAPGGLLVLAPGDVLSWTHPALERIRCAGTLAYQRRVDPEARD</sequence>
<evidence type="ECO:0000256" key="2">
    <source>
        <dbReference type="ARBA" id="ARBA00012534"/>
    </source>
</evidence>
<keyword evidence="4 7" id="KW-0808">Transferase</keyword>
<evidence type="ECO:0000256" key="1">
    <source>
        <dbReference type="ARBA" id="ARBA00001541"/>
    </source>
</evidence>
<dbReference type="PROSITE" id="PS50123">
    <property type="entry name" value="CHER"/>
    <property type="match status" value="1"/>
</dbReference>
<comment type="catalytic activity">
    <reaction evidence="1">
        <text>L-glutamyl-[protein] + S-adenosyl-L-methionine = [protein]-L-glutamate 5-O-methyl ester + S-adenosyl-L-homocysteine</text>
        <dbReference type="Rhea" id="RHEA:24452"/>
        <dbReference type="Rhea" id="RHEA-COMP:10208"/>
        <dbReference type="Rhea" id="RHEA-COMP:10311"/>
        <dbReference type="ChEBI" id="CHEBI:29973"/>
        <dbReference type="ChEBI" id="CHEBI:57856"/>
        <dbReference type="ChEBI" id="CHEBI:59789"/>
        <dbReference type="ChEBI" id="CHEBI:82795"/>
        <dbReference type="EC" id="2.1.1.80"/>
    </reaction>
</comment>
<dbReference type="PANTHER" id="PTHR24422">
    <property type="entry name" value="CHEMOTAXIS PROTEIN METHYLTRANSFERASE"/>
    <property type="match status" value="1"/>
</dbReference>
<dbReference type="InterPro" id="IPR022641">
    <property type="entry name" value="CheR_N"/>
</dbReference>
<evidence type="ECO:0000256" key="5">
    <source>
        <dbReference type="ARBA" id="ARBA00022691"/>
    </source>
</evidence>
<dbReference type="AlphaFoldDB" id="A0A426QK99"/>
<gene>
    <name evidence="7" type="ORF">D6C00_09720</name>
</gene>
<keyword evidence="5" id="KW-0949">S-adenosyl-L-methionine</keyword>
<protein>
    <recommendedName>
        <fullName evidence="2">protein-glutamate O-methyltransferase</fullName>
        <ecNumber evidence="2">2.1.1.80</ecNumber>
    </recommendedName>
</protein>
<proteinExistence type="predicted"/>
<dbReference type="CDD" id="cd02440">
    <property type="entry name" value="AdoMet_MTases"/>
    <property type="match status" value="1"/>
</dbReference>
<dbReference type="EMBL" id="QZMU01000001">
    <property type="protein sequence ID" value="RRQ22204.1"/>
    <property type="molecule type" value="Genomic_DNA"/>
</dbReference>
<dbReference type="Pfam" id="PF01739">
    <property type="entry name" value="CheR"/>
    <property type="match status" value="1"/>
</dbReference>
<keyword evidence="8" id="KW-1185">Reference proteome</keyword>
<reference evidence="7 8" key="1">
    <citation type="journal article" date="2010" name="Int. J. Syst. Evol. Microbiol.">
        <title>Thiohalobacter thiocyanaticus gen. nov., sp. nov., a moderately halophilic, sulfur-oxidizing gammaproteobacterium from hypersaline lakes, that utilizes thiocyanate.</title>
        <authorList>
            <person name="Sorokin D.Y."/>
            <person name="Kovaleva O.L."/>
            <person name="Tourova T.P."/>
            <person name="Muyzer G."/>
        </authorList>
    </citation>
    <scope>NUCLEOTIDE SEQUENCE [LARGE SCALE GENOMIC DNA]</scope>
    <source>
        <strain evidence="7 8">Hrh1</strain>
    </source>
</reference>
<dbReference type="InterPro" id="IPR000780">
    <property type="entry name" value="CheR_MeTrfase"/>
</dbReference>
<dbReference type="PRINTS" id="PR00996">
    <property type="entry name" value="CHERMTFRASE"/>
</dbReference>
<dbReference type="SUPFAM" id="SSF47757">
    <property type="entry name" value="Chemotaxis receptor methyltransferase CheR, N-terminal domain"/>
    <property type="match status" value="1"/>
</dbReference>
<evidence type="ECO:0000256" key="4">
    <source>
        <dbReference type="ARBA" id="ARBA00022679"/>
    </source>
</evidence>
<dbReference type="InterPro" id="IPR022642">
    <property type="entry name" value="CheR_C"/>
</dbReference>
<evidence type="ECO:0000259" key="6">
    <source>
        <dbReference type="PROSITE" id="PS50123"/>
    </source>
</evidence>
<dbReference type="InterPro" id="IPR029063">
    <property type="entry name" value="SAM-dependent_MTases_sf"/>
</dbReference>
<dbReference type="InterPro" id="IPR036804">
    <property type="entry name" value="CheR_N_sf"/>
</dbReference>
<dbReference type="SMART" id="SM00138">
    <property type="entry name" value="MeTrc"/>
    <property type="match status" value="1"/>
</dbReference>
<dbReference type="PANTHER" id="PTHR24422:SF19">
    <property type="entry name" value="CHEMOTAXIS PROTEIN METHYLTRANSFERASE"/>
    <property type="match status" value="1"/>
</dbReference>
<dbReference type="Gene3D" id="1.10.155.10">
    <property type="entry name" value="Chemotaxis receptor methyltransferase CheR, N-terminal domain"/>
    <property type="match status" value="1"/>
</dbReference>